<organism evidence="1">
    <name type="scientific">Lygus hesperus</name>
    <name type="common">Western plant bug</name>
    <dbReference type="NCBI Taxonomy" id="30085"/>
    <lineage>
        <taxon>Eukaryota</taxon>
        <taxon>Metazoa</taxon>
        <taxon>Ecdysozoa</taxon>
        <taxon>Arthropoda</taxon>
        <taxon>Hexapoda</taxon>
        <taxon>Insecta</taxon>
        <taxon>Pterygota</taxon>
        <taxon>Neoptera</taxon>
        <taxon>Paraneoptera</taxon>
        <taxon>Hemiptera</taxon>
        <taxon>Heteroptera</taxon>
        <taxon>Panheteroptera</taxon>
        <taxon>Cimicomorpha</taxon>
        <taxon>Miridae</taxon>
        <taxon>Mirini</taxon>
        <taxon>Lygus</taxon>
    </lineage>
</organism>
<evidence type="ECO:0000313" key="3">
    <source>
        <dbReference type="EMBL" id="JAQ16660.1"/>
    </source>
</evidence>
<name>A0A0A9ZD22_LYGHE</name>
<reference evidence="1" key="1">
    <citation type="journal article" date="2014" name="PLoS ONE">
        <title>Transcriptome-Based Identification of ABC Transporters in the Western Tarnished Plant Bug Lygus hesperus.</title>
        <authorList>
            <person name="Hull J.J."/>
            <person name="Chaney K."/>
            <person name="Geib S.M."/>
            <person name="Fabrick J.A."/>
            <person name="Brent C.S."/>
            <person name="Walsh D."/>
            <person name="Lavine L.C."/>
        </authorList>
    </citation>
    <scope>NUCLEOTIDE SEQUENCE</scope>
</reference>
<dbReference type="EMBL" id="GDHC01001969">
    <property type="protein sequence ID" value="JAQ16660.1"/>
    <property type="molecule type" value="Transcribed_RNA"/>
</dbReference>
<sequence>MSEHHSDDEEMVGEVVLYGATRTTVHRRSLVDSLLASNPTPDVMVTLGSFANIISGRIFLLQSSKRTDELMVLSEDDIELDGVGTINTYLTLVMASVLKKRLQTHHFYSNHCVDILGSNPKRRKRSADPDLLYKCQLKKNLDGICDVALELENPIATEKKLYTDALNSDLQFPGFLSSFREKIQDLKSSLNEQVINQELKQRNERERDEIKFVGELCSRLLVVTPFKNPKVKNAFKITENILNRVNGVLQ</sequence>
<dbReference type="EMBL" id="GBRD01009959">
    <property type="protein sequence ID" value="JAG55865.1"/>
    <property type="molecule type" value="Transcribed_RNA"/>
</dbReference>
<reference evidence="3" key="4">
    <citation type="journal article" date="2016" name="Gigascience">
        <title>De novo construction of an expanded transcriptome assembly for the western tarnished plant bug, Lygus hesperus.</title>
        <authorList>
            <person name="Tassone E.E."/>
            <person name="Geib S.M."/>
            <person name="Hall B."/>
            <person name="Fabrick J.A."/>
            <person name="Brent C.S."/>
            <person name="Hull J.J."/>
        </authorList>
    </citation>
    <scope>NUCLEOTIDE SEQUENCE</scope>
</reference>
<dbReference type="EMBL" id="GBHO01000477">
    <property type="protein sequence ID" value="JAG43127.1"/>
    <property type="molecule type" value="Transcribed_RNA"/>
</dbReference>
<evidence type="ECO:0000313" key="2">
    <source>
        <dbReference type="EMBL" id="JAG55865.1"/>
    </source>
</evidence>
<reference evidence="1" key="2">
    <citation type="submission" date="2014-07" db="EMBL/GenBank/DDBJ databases">
        <authorList>
            <person name="Hull J."/>
        </authorList>
    </citation>
    <scope>NUCLEOTIDE SEQUENCE</scope>
</reference>
<protein>
    <submittedName>
        <fullName evidence="1">Ribonuclease HII</fullName>
    </submittedName>
</protein>
<proteinExistence type="predicted"/>
<gene>
    <name evidence="1" type="primary">rnhB_3</name>
    <name evidence="1" type="ORF">CM83_13646</name>
    <name evidence="3" type="ORF">g.11767</name>
</gene>
<evidence type="ECO:0000313" key="1">
    <source>
        <dbReference type="EMBL" id="JAG43127.1"/>
    </source>
</evidence>
<dbReference type="AlphaFoldDB" id="A0A0A9ZD22"/>
<reference evidence="2" key="3">
    <citation type="submission" date="2014-09" db="EMBL/GenBank/DDBJ databases">
        <authorList>
            <person name="Magalhaes I.L.F."/>
            <person name="Oliveira U."/>
            <person name="Santos F.R."/>
            <person name="Vidigal T.H.D.A."/>
            <person name="Brescovit A.D."/>
            <person name="Santos A.J."/>
        </authorList>
    </citation>
    <scope>NUCLEOTIDE SEQUENCE</scope>
</reference>
<accession>A0A0A9ZD22</accession>